<feature type="domain" description="Teneurin-like YD-shell" evidence="3">
    <location>
        <begin position="1610"/>
        <end position="1816"/>
    </location>
</feature>
<proteinExistence type="predicted"/>
<sequence>MTPVKVKPRTLMKGPRTPRTAPKIAWPRAVTAVVELPATAGKSAASPAVRVKGTPLSLDTRGSAAKKPASGAVEARVLDRAAAKKAAVDGLFMSLRLKDDAGGKAEAKGETKAGKTGRSGRVRAALDYSAFADAYGGGYASRLTLVQLPECALTTPGEAHCRAGKPVTTVNDTEKQILTAQNVSLSAAAPTLLAAVADTQSAGGDYKATPLSPSAAWNTSLNTGDFTWSYDMPVPDVPGGLAPKVGLAYSSGSVDGRTGNTNNQASWAGDGFDLGSGFIERKYKPCADDGVKNADGSKPGDLCWAYDNAFLTFNGKGGELVPNGADSWKLKNDDGTKIDRLTSSNRGNGDNDGEYWRLTDPDGTRYYFGYNRLPNWADGKLTTNSTWTVPVFGNGTGEPCHASAFADSWCQQAWRWNLDYAVDVHGNAIAYYYNQETNSYGRNLKAKDNTRYVRGGTLDHIEYGLKSSALYDTKALAKVGFTSAERCLSSTACSDIDKDAASWYDTPWDLNCESGKDCDNGRFSPAFFTRKRLTQVTTQVWNGSTYSDVDSWALSHRWGTADTDYQLLLDSIQHTGHTATPSITLPKTTFAYTQLVNRLDKTGDGYAPFVKDRLSTVADETGGQIDVNYSDQACDFGTLPTAESNTTRCFPQYIGGSTSDDPELQWFNKYVVTSVTSTDRTGGSPDQVTGYQYLGGAAWHYDDDDGLTKEKFKTWAQWRGYGQVRVRTGGQGGPSAMKTQADTYFLRGMDGDRKAPSGGTKSVTVTLGDGEGDPITDEEPAAGFAYKAVSYSGPDGKVLAKTVKRPWHHETAKKTRDWGTVTANFTGTSRVKSWTSLDDGAGAKWRTMSAANTYDTVAGRITQADDFGDDSTPDDDQCTRTTYATNTGDNILTLASRVETVSKACDAQVTRPDDVMSDARTAYDGGAYDAPPTKGDATAAAVLKDYEGTTAVYLESGATFDSYGRQLTSTDLTADVKVTAGGAITRTERKDGRTTTTERTPATGFVTTVKVTTPPAKAGDASTAQTTTTTQDVLRGLPLTQTDTNGGATNFAYDALGRSTKVWLADTLTGQTPNYQFTYTVAENQPVVVGTKTLGNNSAQRTSYTLYDGFLRPRQTQDPGPDGGRLLADTFYDERGLVSKEFATYYTAGAPSTELLKPADALSVETQNRYKYDGLGRQTEAKQLAGNGDGGPVLATTTTSYGGDRTTVVPPTGGTATTTLVDARGRTTELRQHHTPSPSSAYDTTRYKYTPRGELSMLTDPAGSVWTYKYDLLGRQKETTDPDKGTTTSTYDDRGQLTTAKDARPDTPALWHGYDNLGRQTELREASATGTLRASWTYDTITNAKGQLAQSTRYDHGNAYTTKVVAYDRLYRPLRTSLSIPAAEGALKGDYLTATTYNSSGTVQGIGYPKAGSLSAATVSYTYQDATLWPASVSSSQGIKAATSYYLTGKPYQYELSKSGGKKTWVTDTYEWGTQRLESARVDREDVAGVDQNSTYHYDEAGNVRSVSDVSRDGTDTQCFTYDYLTRLTEAWTQNTTSCAATPSGSVLGGPAPYWSSYGYDLVGDRTTETLHDITGDSRKDTKRTYDYPEAGSPHPHAVSSITTAGPTGTAKDSYGYDETGNTTTRTLSGTTQTNDWDVEGHLATVTEPGAGDTSTTTEYLYDADGNRLIGRTPTETTLYLGATEITLAKGSTTPKATRYYDLGGGQTAVQTDDGTVSFTLADHHGTAQLAVDSATQKLTQRRTLPFGGTRGTEPATWPGSKGFVGGTDDTKTTGLTHLGAREYDPTTGRFLSVDPILDSTNPQSLNGYSYANGSPLTYTDPGGLRPVTYCDTGCNNSGDTYRDWMTPNSDAEVERVG</sequence>
<evidence type="ECO:0000313" key="5">
    <source>
        <dbReference type="Proteomes" id="UP000034838"/>
    </source>
</evidence>
<dbReference type="NCBIfam" id="TIGR03696">
    <property type="entry name" value="Rhs_assc_core"/>
    <property type="match status" value="1"/>
</dbReference>
<dbReference type="InterPro" id="IPR006530">
    <property type="entry name" value="YD"/>
</dbReference>
<dbReference type="Gene3D" id="2.180.10.10">
    <property type="entry name" value="RHS repeat-associated core"/>
    <property type="match status" value="2"/>
</dbReference>
<feature type="region of interest" description="Disordered" evidence="2">
    <location>
        <begin position="1"/>
        <end position="21"/>
    </location>
</feature>
<dbReference type="InterPro" id="IPR022385">
    <property type="entry name" value="Rhs_assc_core"/>
</dbReference>
<dbReference type="InterPro" id="IPR056823">
    <property type="entry name" value="TEN-like_YD-shell"/>
</dbReference>
<dbReference type="Pfam" id="PF05593">
    <property type="entry name" value="RHS_repeat"/>
    <property type="match status" value="1"/>
</dbReference>
<dbReference type="Pfam" id="PF25023">
    <property type="entry name" value="TEN_YD-shell"/>
    <property type="match status" value="1"/>
</dbReference>
<reference evidence="4" key="1">
    <citation type="submission" date="2016-10" db="EMBL/GenBank/DDBJ databases">
        <title>Genome sequence of Streptomyces malaysiense MUSC 136.</title>
        <authorList>
            <person name="Lee L.-H."/>
            <person name="Ser H.-L."/>
        </authorList>
    </citation>
    <scope>NUCLEOTIDE SEQUENCE [LARGE SCALE GENOMIC DNA]</scope>
    <source>
        <strain evidence="4">MUSC 136</strain>
    </source>
</reference>
<feature type="region of interest" description="Disordered" evidence="2">
    <location>
        <begin position="1745"/>
        <end position="1769"/>
    </location>
</feature>
<protein>
    <submittedName>
        <fullName evidence="4">Sugar-binding protein</fullName>
    </submittedName>
</protein>
<accession>A0A1J4PQ98</accession>
<dbReference type="PANTHER" id="PTHR32305:SF17">
    <property type="entry name" value="TRNA NUCLEASE WAPA"/>
    <property type="match status" value="1"/>
</dbReference>
<name>A0A1J4PQ98_9ACTN</name>
<dbReference type="NCBIfam" id="TIGR01643">
    <property type="entry name" value="YD_repeat_2x"/>
    <property type="match status" value="1"/>
</dbReference>
<organism evidence="4 5">
    <name type="scientific">Streptomyces malaysiense</name>
    <dbReference type="NCBI Taxonomy" id="1428626"/>
    <lineage>
        <taxon>Bacteria</taxon>
        <taxon>Bacillati</taxon>
        <taxon>Actinomycetota</taxon>
        <taxon>Actinomycetes</taxon>
        <taxon>Kitasatosporales</taxon>
        <taxon>Streptomycetaceae</taxon>
        <taxon>Streptomyces</taxon>
    </lineage>
</organism>
<feature type="compositionally biased region" description="Basic and acidic residues" evidence="2">
    <location>
        <begin position="1572"/>
        <end position="1587"/>
    </location>
</feature>
<comment type="caution">
    <text evidence="4">The sequence shown here is derived from an EMBL/GenBank/DDBJ whole genome shotgun (WGS) entry which is preliminary data.</text>
</comment>
<evidence type="ECO:0000259" key="3">
    <source>
        <dbReference type="Pfam" id="PF25023"/>
    </source>
</evidence>
<feature type="non-terminal residue" evidence="4">
    <location>
        <position position="1858"/>
    </location>
</feature>
<evidence type="ECO:0000256" key="2">
    <source>
        <dbReference type="SAM" id="MobiDB-lite"/>
    </source>
</evidence>
<feature type="region of interest" description="Disordered" evidence="2">
    <location>
        <begin position="1572"/>
        <end position="1635"/>
    </location>
</feature>
<dbReference type="Proteomes" id="UP000034838">
    <property type="component" value="Unassembled WGS sequence"/>
</dbReference>
<evidence type="ECO:0000313" key="4">
    <source>
        <dbReference type="EMBL" id="OIK23093.1"/>
    </source>
</evidence>
<feature type="compositionally biased region" description="Low complexity" evidence="2">
    <location>
        <begin position="1620"/>
        <end position="1634"/>
    </location>
</feature>
<dbReference type="EMBL" id="LBDA02000154">
    <property type="protein sequence ID" value="OIK23093.1"/>
    <property type="molecule type" value="Genomic_DNA"/>
</dbReference>
<keyword evidence="5" id="KW-1185">Reference proteome</keyword>
<evidence type="ECO:0000256" key="1">
    <source>
        <dbReference type="ARBA" id="ARBA00022737"/>
    </source>
</evidence>
<feature type="compositionally biased region" description="Basic residues" evidence="2">
    <location>
        <begin position="1"/>
        <end position="10"/>
    </location>
</feature>
<feature type="region of interest" description="Disordered" evidence="2">
    <location>
        <begin position="750"/>
        <end position="774"/>
    </location>
</feature>
<dbReference type="PANTHER" id="PTHR32305">
    <property type="match status" value="1"/>
</dbReference>
<keyword evidence="1" id="KW-0677">Repeat</keyword>
<dbReference type="InterPro" id="IPR031325">
    <property type="entry name" value="RHS_repeat"/>
</dbReference>
<dbReference type="InterPro" id="IPR050708">
    <property type="entry name" value="T6SS_VgrG/RHS"/>
</dbReference>
<gene>
    <name evidence="4" type="ORF">VT52_034470</name>
</gene>